<proteinExistence type="predicted"/>
<organism evidence="3 4">
    <name type="scientific">Edwardsiella piscicida</name>
    <dbReference type="NCBI Taxonomy" id="1263550"/>
    <lineage>
        <taxon>Bacteria</taxon>
        <taxon>Pseudomonadati</taxon>
        <taxon>Pseudomonadota</taxon>
        <taxon>Gammaproteobacteria</taxon>
        <taxon>Enterobacterales</taxon>
        <taxon>Hafniaceae</taxon>
        <taxon>Edwardsiella</taxon>
    </lineage>
</organism>
<dbReference type="RefSeq" id="WP_012847674.1">
    <property type="nucleotide sequence ID" value="NC_013508.1"/>
</dbReference>
<feature type="domain" description="Transposase IS110-like N-terminal" evidence="1">
    <location>
        <begin position="8"/>
        <end position="147"/>
    </location>
</feature>
<reference evidence="3" key="1">
    <citation type="submission" date="2022-10" db="EMBL/GenBank/DDBJ databases">
        <title>Complete genome of Ep21-8.</title>
        <authorList>
            <person name="Kang Y.-R."/>
            <person name="Kim D.-H."/>
        </authorList>
    </citation>
    <scope>NUCLEOTIDE SEQUENCE</scope>
    <source>
        <strain evidence="3">Ep21-8</strain>
    </source>
</reference>
<dbReference type="Pfam" id="PF01548">
    <property type="entry name" value="DEDD_Tnp_IS110"/>
    <property type="match status" value="1"/>
</dbReference>
<dbReference type="AlphaFoldDB" id="A0AAQ3C209"/>
<dbReference type="InterPro" id="IPR003346">
    <property type="entry name" value="Transposase_20"/>
</dbReference>
<feature type="domain" description="Transposase IS116/IS110/IS902 C-terminal" evidence="2">
    <location>
        <begin position="214"/>
        <end position="291"/>
    </location>
</feature>
<dbReference type="InterPro" id="IPR002525">
    <property type="entry name" value="Transp_IS110-like_N"/>
</dbReference>
<accession>A0AAQ3C209</accession>
<dbReference type="InterPro" id="IPR047650">
    <property type="entry name" value="Transpos_IS110"/>
</dbReference>
<dbReference type="GeneID" id="72527699"/>
<evidence type="ECO:0000313" key="4">
    <source>
        <dbReference type="Proteomes" id="UP001223683"/>
    </source>
</evidence>
<evidence type="ECO:0000313" key="3">
    <source>
        <dbReference type="EMBL" id="WDU91818.1"/>
    </source>
</evidence>
<dbReference type="PANTHER" id="PTHR33055:SF3">
    <property type="entry name" value="PUTATIVE TRANSPOSASE FOR IS117-RELATED"/>
    <property type="match status" value="1"/>
</dbReference>
<gene>
    <name evidence="3" type="ORF">PWJ79_04015</name>
</gene>
<dbReference type="GO" id="GO:0003677">
    <property type="term" value="F:DNA binding"/>
    <property type="evidence" value="ECO:0007669"/>
    <property type="project" value="InterPro"/>
</dbReference>
<name>A0AAQ3C209_EDWPI</name>
<dbReference type="PANTHER" id="PTHR33055">
    <property type="entry name" value="TRANSPOSASE FOR INSERTION SEQUENCE ELEMENT IS1111A"/>
    <property type="match status" value="1"/>
</dbReference>
<dbReference type="Proteomes" id="UP001223683">
    <property type="component" value="Chromosome"/>
</dbReference>
<protein>
    <submittedName>
        <fullName evidence="3">IS110 family transposase</fullName>
    </submittedName>
</protein>
<sequence length="354" mass="39530">MCKAATLIGIDLAKNVFHIHSVDNKGNQIKALKLSRHKLEEYLHRSQPVIVAMEACASSHFWGRLCMSLGHEVRLVSPQFVKPFVKSNKNDRNDARAICEAALRPDMHFVPAKTVEQQAVLSLHRIREVLIGQRTATINQLRGLLSEFGLPTPVGRSGLYKILPTLLEELSELSPGFLVTCISQQWVHLQQLEQHINNVTHQIEAHARQSDVAYRLQTIPGIGPITASALDASIGNARQFRAGRHLAAWLGLVPRQHSTGGKPVLLGTSKRGDCYLRQLFVHGARAVISVAQRNEGKRDKTITGWLSRKHINVAVVAMANRNARIAWAIIVHERTYDAQFREELAGRLLARKDE</sequence>
<dbReference type="Pfam" id="PF02371">
    <property type="entry name" value="Transposase_20"/>
    <property type="match status" value="1"/>
</dbReference>
<dbReference type="EMBL" id="CP118390">
    <property type="protein sequence ID" value="WDU91818.1"/>
    <property type="molecule type" value="Genomic_DNA"/>
</dbReference>
<evidence type="ECO:0000259" key="2">
    <source>
        <dbReference type="Pfam" id="PF02371"/>
    </source>
</evidence>
<evidence type="ECO:0000259" key="1">
    <source>
        <dbReference type="Pfam" id="PF01548"/>
    </source>
</evidence>
<dbReference type="GO" id="GO:0004803">
    <property type="term" value="F:transposase activity"/>
    <property type="evidence" value="ECO:0007669"/>
    <property type="project" value="InterPro"/>
</dbReference>
<dbReference type="NCBIfam" id="NF033542">
    <property type="entry name" value="transpos_IS110"/>
    <property type="match status" value="1"/>
</dbReference>
<dbReference type="GO" id="GO:0006313">
    <property type="term" value="P:DNA transposition"/>
    <property type="evidence" value="ECO:0007669"/>
    <property type="project" value="InterPro"/>
</dbReference>